<proteinExistence type="predicted"/>
<evidence type="ECO:0000313" key="2">
    <source>
        <dbReference type="Proteomes" id="UP000009273"/>
    </source>
</evidence>
<evidence type="ECO:0000313" key="1">
    <source>
        <dbReference type="EMBL" id="AEO93507.1"/>
    </source>
</evidence>
<dbReference type="EMBL" id="JN638751">
    <property type="protein sequence ID" value="AEO93507.1"/>
    <property type="molecule type" value="Genomic_DNA"/>
</dbReference>
<accession>G3M9Y9</accession>
<name>G3M9Y9_9CAUD</name>
<dbReference type="KEGG" id="vg:18563463"/>
<organism evidence="1 2">
    <name type="scientific">Bacillus phage G</name>
    <dbReference type="NCBI Taxonomy" id="2884420"/>
    <lineage>
        <taxon>Viruses</taxon>
        <taxon>Duplodnaviria</taxon>
        <taxon>Heunggongvirae</taxon>
        <taxon>Uroviricota</taxon>
        <taxon>Caudoviricetes</taxon>
        <taxon>Donellivirus</taxon>
        <taxon>Donellivirus gee</taxon>
    </lineage>
</organism>
<dbReference type="OrthoDB" id="23263at10239"/>
<gene>
    <name evidence="1" type="primary">248</name>
    <name evidence="1" type="ORF">G_248</name>
</gene>
<sequence length="137" mass="15635">MEQFKIIDKQDKILAFGCILESKNVILEWTSSIKNFSLYDNVEQVKEFVCNDQKDAKFVSLKKTSKEKLSEYFLQRNEDFSGVSGTGVVAKGVILPSGKCVHEWSNSYVQSLNMYPNIKAVEHIHGHEGRTIVKFVE</sequence>
<reference evidence="1 2" key="1">
    <citation type="submission" date="2011-09" db="EMBL/GenBank/DDBJ databases">
        <authorList>
            <person name="Pope W.H."/>
            <person name="Pedulla M.L."/>
            <person name="Ford M.E."/>
            <person name="Peebles C.L."/>
            <person name="Hatfull G.H."/>
            <person name="Hendrix R.W."/>
        </authorList>
    </citation>
    <scope>NUCLEOTIDE SEQUENCE [LARGE SCALE GENOMIC DNA]</scope>
    <source>
        <strain evidence="1">G</strain>
    </source>
</reference>
<protein>
    <submittedName>
        <fullName evidence="1">Gp248</fullName>
    </submittedName>
</protein>
<keyword evidence="2" id="KW-1185">Reference proteome</keyword>
<dbReference type="GeneID" id="18563463"/>
<dbReference type="RefSeq" id="YP_009015551.1">
    <property type="nucleotide sequence ID" value="NC_023719.1"/>
</dbReference>
<dbReference type="Proteomes" id="UP000009273">
    <property type="component" value="Segment"/>
</dbReference>